<protein>
    <submittedName>
        <fullName evidence="1">Uncharacterized protein</fullName>
    </submittedName>
</protein>
<dbReference type="EMBL" id="JAYRBN010000116">
    <property type="protein sequence ID" value="KAL2721385.1"/>
    <property type="molecule type" value="Genomic_DNA"/>
</dbReference>
<sequence>MENSNLKTTERTHASDHNAITSERKKFCIINKKLLTIKKISVQKRKALFEDIRAFDDNIKQYS</sequence>
<comment type="caution">
    <text evidence="1">The sequence shown here is derived from an EMBL/GenBank/DDBJ whole genome shotgun (WGS) entry which is preliminary data.</text>
</comment>
<evidence type="ECO:0000313" key="2">
    <source>
        <dbReference type="Proteomes" id="UP001607303"/>
    </source>
</evidence>
<reference evidence="1 2" key="1">
    <citation type="journal article" date="2024" name="Ann. Entomol. Soc. Am.">
        <title>Genomic analyses of the southern and eastern yellowjacket wasps (Hymenoptera: Vespidae) reveal evolutionary signatures of social life.</title>
        <authorList>
            <person name="Catto M.A."/>
            <person name="Caine P.B."/>
            <person name="Orr S.E."/>
            <person name="Hunt B.G."/>
            <person name="Goodisman M.A.D."/>
        </authorList>
    </citation>
    <scope>NUCLEOTIDE SEQUENCE [LARGE SCALE GENOMIC DNA]</scope>
    <source>
        <strain evidence="1">232</strain>
        <tissue evidence="1">Head and thorax</tissue>
    </source>
</reference>
<keyword evidence="2" id="KW-1185">Reference proteome</keyword>
<evidence type="ECO:0000313" key="1">
    <source>
        <dbReference type="EMBL" id="KAL2721385.1"/>
    </source>
</evidence>
<dbReference type="Proteomes" id="UP001607303">
    <property type="component" value="Unassembled WGS sequence"/>
</dbReference>
<name>A0ABD2AP20_VESMC</name>
<gene>
    <name evidence="1" type="ORF">V1477_020205</name>
</gene>
<organism evidence="1 2">
    <name type="scientific">Vespula maculifrons</name>
    <name type="common">Eastern yellow jacket</name>
    <name type="synonym">Wasp</name>
    <dbReference type="NCBI Taxonomy" id="7453"/>
    <lineage>
        <taxon>Eukaryota</taxon>
        <taxon>Metazoa</taxon>
        <taxon>Ecdysozoa</taxon>
        <taxon>Arthropoda</taxon>
        <taxon>Hexapoda</taxon>
        <taxon>Insecta</taxon>
        <taxon>Pterygota</taxon>
        <taxon>Neoptera</taxon>
        <taxon>Endopterygota</taxon>
        <taxon>Hymenoptera</taxon>
        <taxon>Apocrita</taxon>
        <taxon>Aculeata</taxon>
        <taxon>Vespoidea</taxon>
        <taxon>Vespidae</taxon>
        <taxon>Vespinae</taxon>
        <taxon>Vespula</taxon>
    </lineage>
</organism>
<proteinExistence type="predicted"/>
<accession>A0ABD2AP20</accession>
<dbReference type="AlphaFoldDB" id="A0ABD2AP20"/>